<dbReference type="InterPro" id="IPR041657">
    <property type="entry name" value="HTH_17"/>
</dbReference>
<dbReference type="AlphaFoldDB" id="A0A840MZP3"/>
<dbReference type="RefSeq" id="WP_184082871.1">
    <property type="nucleotide sequence ID" value="NZ_JACHIJ010000002.1"/>
</dbReference>
<comment type="caution">
    <text evidence="2">The sequence shown here is derived from an EMBL/GenBank/DDBJ whole genome shotgun (WGS) entry which is preliminary data.</text>
</comment>
<sequence>MSVHASNSVTLPERWLNGRQAAKHLGVSYGTLRKLIRLGHIPHPIRRRGCGRQFFDKLALDGSLVASAPNEGSTLNEWDTVK</sequence>
<feature type="domain" description="Helix-turn-helix" evidence="1">
    <location>
        <begin position="15"/>
        <end position="48"/>
    </location>
</feature>
<accession>A0A840MZP3</accession>
<dbReference type="InterPro" id="IPR009061">
    <property type="entry name" value="DNA-bd_dom_put_sf"/>
</dbReference>
<dbReference type="EMBL" id="JACHIJ010000002">
    <property type="protein sequence ID" value="MBB5051081.1"/>
    <property type="molecule type" value="Genomic_DNA"/>
</dbReference>
<name>A0A840MZP3_9BRAD</name>
<proteinExistence type="predicted"/>
<evidence type="ECO:0000259" key="1">
    <source>
        <dbReference type="Pfam" id="PF12728"/>
    </source>
</evidence>
<gene>
    <name evidence="2" type="ORF">HNQ36_001035</name>
</gene>
<dbReference type="SUPFAM" id="SSF46955">
    <property type="entry name" value="Putative DNA-binding domain"/>
    <property type="match status" value="1"/>
</dbReference>
<organism evidence="2 3">
    <name type="scientific">Afipia massiliensis</name>
    <dbReference type="NCBI Taxonomy" id="211460"/>
    <lineage>
        <taxon>Bacteria</taxon>
        <taxon>Pseudomonadati</taxon>
        <taxon>Pseudomonadota</taxon>
        <taxon>Alphaproteobacteria</taxon>
        <taxon>Hyphomicrobiales</taxon>
        <taxon>Nitrobacteraceae</taxon>
        <taxon>Afipia</taxon>
    </lineage>
</organism>
<protein>
    <submittedName>
        <fullName evidence="2">Excisionase family DNA binding protein</fullName>
    </submittedName>
</protein>
<dbReference type="Proteomes" id="UP000521227">
    <property type="component" value="Unassembled WGS sequence"/>
</dbReference>
<dbReference type="Pfam" id="PF12728">
    <property type="entry name" value="HTH_17"/>
    <property type="match status" value="1"/>
</dbReference>
<evidence type="ECO:0000313" key="2">
    <source>
        <dbReference type="EMBL" id="MBB5051081.1"/>
    </source>
</evidence>
<evidence type="ECO:0000313" key="3">
    <source>
        <dbReference type="Proteomes" id="UP000521227"/>
    </source>
</evidence>
<reference evidence="2 3" key="1">
    <citation type="submission" date="2020-08" db="EMBL/GenBank/DDBJ databases">
        <title>Genomic Encyclopedia of Type Strains, Phase IV (KMG-IV): sequencing the most valuable type-strain genomes for metagenomic binning, comparative biology and taxonomic classification.</title>
        <authorList>
            <person name="Goeker M."/>
        </authorList>
    </citation>
    <scope>NUCLEOTIDE SEQUENCE [LARGE SCALE GENOMIC DNA]</scope>
    <source>
        <strain evidence="2 3">DSM 17498</strain>
    </source>
</reference>